<feature type="chain" id="PRO_5043510592" evidence="1">
    <location>
        <begin position="26"/>
        <end position="451"/>
    </location>
</feature>
<feature type="signal peptide" evidence="1">
    <location>
        <begin position="1"/>
        <end position="25"/>
    </location>
</feature>
<keyword evidence="1" id="KW-0732">Signal</keyword>
<dbReference type="AlphaFoldDB" id="A0AAW8D895"/>
<dbReference type="Gene3D" id="3.40.190.10">
    <property type="entry name" value="Periplasmic binding protein-like II"/>
    <property type="match status" value="2"/>
</dbReference>
<evidence type="ECO:0000313" key="4">
    <source>
        <dbReference type="Proteomes" id="UP001230951"/>
    </source>
</evidence>
<proteinExistence type="predicted"/>
<dbReference type="PROSITE" id="PS51257">
    <property type="entry name" value="PROKAR_LIPOPROTEIN"/>
    <property type="match status" value="1"/>
</dbReference>
<dbReference type="InterPro" id="IPR050490">
    <property type="entry name" value="Bact_solute-bd_prot1"/>
</dbReference>
<dbReference type="Pfam" id="PF01547">
    <property type="entry name" value="SBP_bac_1"/>
    <property type="match status" value="1"/>
</dbReference>
<dbReference type="RefSeq" id="WP_306959491.1">
    <property type="nucleotide sequence ID" value="NZ_JAUSRG010000002.1"/>
</dbReference>
<sequence length="451" mass="48660">MRRPVRIGAALLGVVGLLASAACSAQPQAVNKQTIKIVYQKTDSFTALDKVFQDAKQEFEAANAGVTVDLEPIQANDDDYGTKLALAQRSPDTAPDVFYEDTFKVRSDVDAGYLLKLDSQLAAWDEWSKFNEGAKAAGRGDDGSIYSVPLGTDTRAIWYNKTVLQKAGISVPWQPKTWEDILVAARKMKAADPGVIPFSMYAGKGTGEGTVMQSFYELLYGTGSSLYSESDKKWVVGSKGFTDSLQFLKTLYDEKLSVTPADALDSNVWKKVFGQWLPQGKMGATVEGSYAPSFWQKGGSYEWAGYAQDMGVAMFPTQRGQDPGGVSMSGGWTLAVGAKTKTPDLAFKFLTTAVNKKNALAFDVNNSQIAVRTDVASDPGYQAANPFVKDVSDLVGVTHYRPATADYPKISLAVQQATEAVITGKQNPAEAAAEYDASVKKLVGEAKVMQK</sequence>
<keyword evidence="4" id="KW-1185">Reference proteome</keyword>
<gene>
    <name evidence="2" type="ORF">J2S90_000881</name>
    <name evidence="3" type="ORF">J2S93_000818</name>
</gene>
<dbReference type="Proteomes" id="UP001242995">
    <property type="component" value="Unassembled WGS sequence"/>
</dbReference>
<evidence type="ECO:0000313" key="5">
    <source>
        <dbReference type="Proteomes" id="UP001242995"/>
    </source>
</evidence>
<keyword evidence="2" id="KW-0813">Transport</keyword>
<accession>A0AAW8D895</accession>
<dbReference type="PANTHER" id="PTHR43649:SF14">
    <property type="entry name" value="BLR3389 PROTEIN"/>
    <property type="match status" value="1"/>
</dbReference>
<evidence type="ECO:0000313" key="2">
    <source>
        <dbReference type="EMBL" id="MDP9903935.1"/>
    </source>
</evidence>
<evidence type="ECO:0000313" key="3">
    <source>
        <dbReference type="EMBL" id="MDQ0179411.1"/>
    </source>
</evidence>
<keyword evidence="2" id="KW-0762">Sugar transport</keyword>
<dbReference type="PANTHER" id="PTHR43649">
    <property type="entry name" value="ARABINOSE-BINDING PROTEIN-RELATED"/>
    <property type="match status" value="1"/>
</dbReference>
<protein>
    <submittedName>
        <fullName evidence="2">Multiple sugar transport system substrate-binding protein</fullName>
    </submittedName>
</protein>
<dbReference type="EMBL" id="JAUSRG010000002">
    <property type="protein sequence ID" value="MDP9903935.1"/>
    <property type="molecule type" value="Genomic_DNA"/>
</dbReference>
<comment type="caution">
    <text evidence="2">The sequence shown here is derived from an EMBL/GenBank/DDBJ whole genome shotgun (WGS) entry which is preliminary data.</text>
</comment>
<organism evidence="2 5">
    <name type="scientific">Arthrobacter bambusae</name>
    <dbReference type="NCBI Taxonomy" id="1338426"/>
    <lineage>
        <taxon>Bacteria</taxon>
        <taxon>Bacillati</taxon>
        <taxon>Actinomycetota</taxon>
        <taxon>Actinomycetes</taxon>
        <taxon>Micrococcales</taxon>
        <taxon>Micrococcaceae</taxon>
        <taxon>Arthrobacter</taxon>
    </lineage>
</organism>
<dbReference type="Proteomes" id="UP001230951">
    <property type="component" value="Unassembled WGS sequence"/>
</dbReference>
<evidence type="ECO:0000256" key="1">
    <source>
        <dbReference type="SAM" id="SignalP"/>
    </source>
</evidence>
<reference evidence="2 4" key="1">
    <citation type="submission" date="2023-07" db="EMBL/GenBank/DDBJ databases">
        <title>Sorghum-associated microbial communities from plants grown in Nebraska, USA.</title>
        <authorList>
            <person name="Schachtman D."/>
        </authorList>
    </citation>
    <scope>NUCLEOTIDE SEQUENCE</scope>
    <source>
        <strain evidence="2">DS1006</strain>
        <strain evidence="3 4">DS1016</strain>
    </source>
</reference>
<dbReference type="InterPro" id="IPR006059">
    <property type="entry name" value="SBP"/>
</dbReference>
<name>A0AAW8D895_9MICC</name>
<dbReference type="EMBL" id="JAUSTF010000001">
    <property type="protein sequence ID" value="MDQ0179411.1"/>
    <property type="molecule type" value="Genomic_DNA"/>
</dbReference>
<dbReference type="SUPFAM" id="SSF53850">
    <property type="entry name" value="Periplasmic binding protein-like II"/>
    <property type="match status" value="1"/>
</dbReference>